<feature type="compositionally biased region" description="Basic and acidic residues" evidence="1">
    <location>
        <begin position="498"/>
        <end position="512"/>
    </location>
</feature>
<dbReference type="InterPro" id="IPR050232">
    <property type="entry name" value="FBL13/AtMIF1-like"/>
</dbReference>
<proteinExistence type="predicted"/>
<dbReference type="Pfam" id="PF24758">
    <property type="entry name" value="LRR_At5g56370"/>
    <property type="match status" value="1"/>
</dbReference>
<dbReference type="Gene3D" id="1.20.1280.50">
    <property type="match status" value="1"/>
</dbReference>
<gene>
    <name evidence="3" type="primary">OSIGBa0135A16.4</name>
</gene>
<evidence type="ECO:0000313" key="3">
    <source>
        <dbReference type="EMBL" id="CAH66261.1"/>
    </source>
</evidence>
<dbReference type="EMBL" id="CR855076">
    <property type="protein sequence ID" value="CAH66261.1"/>
    <property type="molecule type" value="Genomic_DNA"/>
</dbReference>
<feature type="compositionally biased region" description="Basic and acidic residues" evidence="1">
    <location>
        <begin position="671"/>
        <end position="684"/>
    </location>
</feature>
<sequence length="718" mass="78657">MHTDDGRDRLSDLPDELLGHILSFLPNVEVGRTAVLSRRWRDVFGCVDTISLEEYEGQRSNDWETFFYEAEERKSCSGHLLEGLSAALLSRRRCNGRNLPLRRFGFAFDSITGWDVVFVDMCLHHVLRHASKELHLDLRFFICPICERGGCRKRKAKVKSRRETPEKSDDDEEGHLYSTRCGYILPRKLYSCVALKTLCVSYAWLNVPESINLPLLETMRLTGPGNSGRDIQRLISGYPRLTDLKIEGAPNLRTLCILDKRLRSFALRCCQNVKRVAIDSTELTTLAYSGAVPPESLLSLHGGVQRISSCTVQLCSKNLSAEEIGRLGRFLDLFAGTTHLHVESARMGASMESKHFTSSLTFAGLTRLDLTGCLPSDGAANAVRRILEQTPKLECLTLFLVPVPKEPDYGYYYGLQVEDVDEKRRERDGDDLFTTEDESMFSSIECLRRRVTTIYLVGYNGDELTQRLLARLLLGNARDAEAPSSRGQMEAVAGGGAGRRDGGGGGGHDERRPPRRGVGQRQRRRGTRKRRRDGRDGRTAAVAANHASPPPLLASSRSSPPRDASTAKAGTNPTIASRLLIGSGAGPLKASTSHSPVLAADFALGTAAAGLGVGVGVDDVVVSSFVGSTSGCRSIERRRRSRPKLAHEANHQNTHSETNQERSAHLGLGPNDERDSTPARREANRGAAGADDTTPWRATSGGSGEGGAQRHGSSRHCC</sequence>
<evidence type="ECO:0000256" key="1">
    <source>
        <dbReference type="SAM" id="MobiDB-lite"/>
    </source>
</evidence>
<feature type="domain" description="F-box" evidence="2">
    <location>
        <begin position="7"/>
        <end position="43"/>
    </location>
</feature>
<feature type="compositionally biased region" description="Low complexity" evidence="1">
    <location>
        <begin position="553"/>
        <end position="562"/>
    </location>
</feature>
<dbReference type="PANTHER" id="PTHR31900">
    <property type="entry name" value="F-BOX/RNI SUPERFAMILY PROTEIN-RELATED"/>
    <property type="match status" value="1"/>
</dbReference>
<protein>
    <submittedName>
        <fullName evidence="3">OSIGBa0135A16.4 protein</fullName>
    </submittedName>
</protein>
<reference evidence="3" key="1">
    <citation type="journal article" date="2002" name="Nature">
        <title>Sequence and analysis of rice chromosome 4.</title>
        <authorList>
            <person name="Feng Q."/>
            <person name="Zhang Y."/>
            <person name="Hao P."/>
            <person name="Wang S."/>
            <person name="Fu G."/>
            <person name="Huang Y."/>
            <person name="Li Y."/>
            <person name="Zhu J."/>
            <person name="Liu Y."/>
            <person name="Hu X."/>
            <person name="Jia P."/>
            <person name="Zhang Y."/>
            <person name="Zhao Q."/>
            <person name="Ying K."/>
            <person name="Yu S."/>
            <person name="Tang Y."/>
            <person name="Weng Q."/>
            <person name="Zhang L."/>
            <person name="Lu Y."/>
            <person name="Mu J."/>
            <person name="Lu Y."/>
            <person name="Zhang L.S."/>
            <person name="Yu Z."/>
            <person name="Fan D."/>
            <person name="Liu X."/>
            <person name="Lu T."/>
            <person name="Li C."/>
            <person name="Wu Y."/>
            <person name="Sun T."/>
            <person name="Lei H."/>
            <person name="Li T."/>
            <person name="Hu H."/>
            <person name="Guan J."/>
            <person name="Wu M."/>
            <person name="Zhang R."/>
            <person name="Zhou B."/>
            <person name="Chen Z."/>
            <person name="Chen L."/>
            <person name="Jin Z."/>
            <person name="Wang R."/>
            <person name="Yin H."/>
            <person name="Cai Z."/>
            <person name="Ren S."/>
            <person name="Lv G."/>
            <person name="Gu W."/>
            <person name="Zhu G."/>
            <person name="Tu Y."/>
            <person name="Jia J."/>
            <person name="Zhang Y."/>
            <person name="Chen J."/>
            <person name="Kang H."/>
            <person name="Chen X."/>
            <person name="Shao C."/>
            <person name="Sun Y."/>
            <person name="Hu Q."/>
            <person name="Zhang X."/>
            <person name="Zhang W."/>
            <person name="Wang L."/>
            <person name="Ding C."/>
            <person name="Sheng H."/>
            <person name="Gu J."/>
            <person name="Chen S."/>
            <person name="Ni L."/>
            <person name="Zhu F."/>
            <person name="Chen W."/>
            <person name="Lan L."/>
            <person name="Lai Y."/>
            <person name="Cheng Z."/>
            <person name="Gu M."/>
            <person name="Jiang J."/>
            <person name="Li J."/>
            <person name="Hong G."/>
            <person name="Xue Y."/>
            <person name="Han B."/>
        </authorList>
    </citation>
    <scope>NUCLEOTIDE SEQUENCE</scope>
</reference>
<dbReference type="Gene3D" id="3.80.10.10">
    <property type="entry name" value="Ribonuclease Inhibitor"/>
    <property type="match status" value="1"/>
</dbReference>
<dbReference type="PANTHER" id="PTHR31900:SF30">
    <property type="entry name" value="SUPERFAMILY PROTEIN, PUTATIVE-RELATED"/>
    <property type="match status" value="1"/>
</dbReference>
<organism evidence="3">
    <name type="scientific">Oryza sativa</name>
    <name type="common">Rice</name>
    <dbReference type="NCBI Taxonomy" id="4530"/>
    <lineage>
        <taxon>Eukaryota</taxon>
        <taxon>Viridiplantae</taxon>
        <taxon>Streptophyta</taxon>
        <taxon>Embryophyta</taxon>
        <taxon>Tracheophyta</taxon>
        <taxon>Spermatophyta</taxon>
        <taxon>Magnoliopsida</taxon>
        <taxon>Liliopsida</taxon>
        <taxon>Poales</taxon>
        <taxon>Poaceae</taxon>
        <taxon>BOP clade</taxon>
        <taxon>Oryzoideae</taxon>
        <taxon>Oryzeae</taxon>
        <taxon>Oryzinae</taxon>
        <taxon>Oryza</taxon>
    </lineage>
</organism>
<feature type="region of interest" description="Disordered" evidence="1">
    <location>
        <begin position="479"/>
        <end position="571"/>
    </location>
</feature>
<evidence type="ECO:0000259" key="2">
    <source>
        <dbReference type="PROSITE" id="PS50181"/>
    </source>
</evidence>
<dbReference type="InterPro" id="IPR036047">
    <property type="entry name" value="F-box-like_dom_sf"/>
</dbReference>
<feature type="compositionally biased region" description="Basic residues" evidence="1">
    <location>
        <begin position="521"/>
        <end position="532"/>
    </location>
</feature>
<dbReference type="InterPro" id="IPR032675">
    <property type="entry name" value="LRR_dom_sf"/>
</dbReference>
<dbReference type="Pfam" id="PF00646">
    <property type="entry name" value="F-box"/>
    <property type="match status" value="1"/>
</dbReference>
<dbReference type="InterPro" id="IPR053781">
    <property type="entry name" value="F-box_AtFBL13-like"/>
</dbReference>
<dbReference type="InterPro" id="IPR001810">
    <property type="entry name" value="F-box_dom"/>
</dbReference>
<dbReference type="SUPFAM" id="SSF81383">
    <property type="entry name" value="F-box domain"/>
    <property type="match status" value="1"/>
</dbReference>
<feature type="region of interest" description="Disordered" evidence="1">
    <location>
        <begin position="629"/>
        <end position="718"/>
    </location>
</feature>
<dbReference type="SUPFAM" id="SSF52047">
    <property type="entry name" value="RNI-like"/>
    <property type="match status" value="1"/>
</dbReference>
<dbReference type="InterPro" id="IPR055411">
    <property type="entry name" value="LRR_FXL15/At3g58940/PEG3-like"/>
</dbReference>
<dbReference type="PROSITE" id="PS50181">
    <property type="entry name" value="FBOX"/>
    <property type="match status" value="1"/>
</dbReference>
<name>Q01LV4_ORYSA</name>
<dbReference type="AlphaFoldDB" id="Q01LV4"/>
<reference evidence="3" key="2">
    <citation type="submission" date="2004-10" db="EMBL/GenBank/DDBJ databases">
        <title>Chromosome-wide comparison between domesticated rice subspecies indica and japonica.</title>
        <authorList>
            <person name="Han B."/>
        </authorList>
    </citation>
    <scope>NUCLEOTIDE SEQUENCE</scope>
</reference>
<dbReference type="CDD" id="cd22160">
    <property type="entry name" value="F-box_AtFBL13-like"/>
    <property type="match status" value="1"/>
</dbReference>
<accession>Q01LV4</accession>